<evidence type="ECO:0000313" key="2">
    <source>
        <dbReference type="EMBL" id="KAF4677773.1"/>
    </source>
</evidence>
<reference evidence="2 3" key="1">
    <citation type="submission" date="2020-04" db="EMBL/GenBank/DDBJ databases">
        <title>Perkinsus chesapeaki whole genome sequence.</title>
        <authorList>
            <person name="Bogema D.R."/>
        </authorList>
    </citation>
    <scope>NUCLEOTIDE SEQUENCE [LARGE SCALE GENOMIC DNA]</scope>
    <source>
        <strain evidence="2">ATCC PRA-425</strain>
    </source>
</reference>
<name>A0A7J6N1M3_PERCH</name>
<sequence length="1142" mass="127647">MPSWTIPIILLALSRDGYSSSRVCIGPLNLCWRLGTCFPLNSSLAGISYNHCCSLEGVTDTVNCWWHPGYPPEGCCPRLFELTQTQCPSALLDRVAWLLNRDAVDAPPVWEVATDEAAVEILLKKHTAPQCALAFIAHRLFLYTKIPRWPKHFEILVDPDAASLDVFSLSSMVTAFDFIKQLPLTSLLSDPVFAPLWLRRALGHWRKLKCYVWQDAWRLHPATGSCDANETPLEKEYKRYLAFSVNRGTLPDVEVSESMLLGKEVGCELSRICAALALSMHGRVSKEALNDWWTKLRSPGIIMTTSWPLLPLMSMASELVISTANVTAADSPHLVIIECSSHSIVKPSKHYSTVSIAPRECISRLPSLVPDTGYVGVLSPQQWDYENEVSLPLLVNTMAKDGITVAGLPVIDPDGGWAWPCLKFRRDDLFHEMITVSPYSTGYRSHSNSHACVACDTTSLSRVYKAETLRAILRRCGKSRSLQDFALCQDLVSLVSEGPKVHTCHHYHPIREPPYFSNLRHLPDWLSVFAGVTVFSAPDMSRPITACGVEHRGSFGPCEVFEFRAWLSSWFNRGDVFLHCASPFLPLPLHRYNVRQCPQVMNRALWLKITVCSQETSASTPTHGWESVNVIISNCSSMQLSAAFRLRRVHTGLLFGDTVQVWVQPSPAQPSFPKLDVEGPLAIRWNTPLQEMLALVSNSQREGEQFVALVWNHTSNHALSLLSSYATDDCSVAGGLIQYRDSLFWPARRVRYEWWKLELRSALPDRHTCQRAGSTSATRVYRTVTLLRILEHILNPEDSLHNESTASLNGSAKVLLFDAVASRLGVGVCTCNAVILYEEDWAQQLSTADFPGVQSIYIECVREDDTRDVCSPMKATNSSEVLAENYEFMEEYRSVTPLCNRLWLEDSFMRLVEWWVSAKGSRIAMARQGTLLATLYRSGGVGMIPWDYDLELNLVGLDRQFIGDPDSTGLCSAVAVAGVFGSVPMGACELLDDLTYGMETDRSVTSGSRVAIQLGPFTIAIISTPQLPTDLVAIRMFGSPFKLYFSLAHWDWWYHNIYRGSSAKLIGGGNVADHNPWELCNHQGIFGRSSCLPQCHHPNACDFPDLLPLTRASCGRWWEEQCRLHHHHRIANTSLISIATPS</sequence>
<feature type="signal peptide" evidence="1">
    <location>
        <begin position="1"/>
        <end position="19"/>
    </location>
</feature>
<protein>
    <submittedName>
        <fullName evidence="2">Uncharacterized protein</fullName>
    </submittedName>
</protein>
<comment type="caution">
    <text evidence="2">The sequence shown here is derived from an EMBL/GenBank/DDBJ whole genome shotgun (WGS) entry which is preliminary data.</text>
</comment>
<evidence type="ECO:0000256" key="1">
    <source>
        <dbReference type="SAM" id="SignalP"/>
    </source>
</evidence>
<dbReference type="Proteomes" id="UP000591131">
    <property type="component" value="Unassembled WGS sequence"/>
</dbReference>
<keyword evidence="3" id="KW-1185">Reference proteome</keyword>
<evidence type="ECO:0000313" key="3">
    <source>
        <dbReference type="Proteomes" id="UP000591131"/>
    </source>
</evidence>
<dbReference type="EMBL" id="JAAPAO010000008">
    <property type="protein sequence ID" value="KAF4677773.1"/>
    <property type="molecule type" value="Genomic_DNA"/>
</dbReference>
<dbReference type="OrthoDB" id="429209at2759"/>
<proteinExistence type="predicted"/>
<accession>A0A7J6N1M3</accession>
<gene>
    <name evidence="2" type="ORF">FOL47_010367</name>
</gene>
<keyword evidence="1" id="KW-0732">Signal</keyword>
<dbReference type="AlphaFoldDB" id="A0A7J6N1M3"/>
<organism evidence="2 3">
    <name type="scientific">Perkinsus chesapeaki</name>
    <name type="common">Clam parasite</name>
    <name type="synonym">Perkinsus andrewsi</name>
    <dbReference type="NCBI Taxonomy" id="330153"/>
    <lineage>
        <taxon>Eukaryota</taxon>
        <taxon>Sar</taxon>
        <taxon>Alveolata</taxon>
        <taxon>Perkinsozoa</taxon>
        <taxon>Perkinsea</taxon>
        <taxon>Perkinsida</taxon>
        <taxon>Perkinsidae</taxon>
        <taxon>Perkinsus</taxon>
    </lineage>
</organism>
<feature type="chain" id="PRO_5029709486" evidence="1">
    <location>
        <begin position="20"/>
        <end position="1142"/>
    </location>
</feature>